<dbReference type="Proteomes" id="UP000304880">
    <property type="component" value="Unassembled WGS sequence"/>
</dbReference>
<dbReference type="RefSeq" id="WP_139599845.1">
    <property type="nucleotide sequence ID" value="NZ_VDDC01000094.1"/>
</dbReference>
<feature type="non-terminal residue" evidence="3">
    <location>
        <position position="229"/>
    </location>
</feature>
<evidence type="ECO:0000313" key="4">
    <source>
        <dbReference type="Proteomes" id="UP000304880"/>
    </source>
</evidence>
<feature type="domain" description="Transposase IS116/IS110/IS902 C-terminal" evidence="2">
    <location>
        <begin position="157"/>
        <end position="228"/>
    </location>
</feature>
<evidence type="ECO:0000259" key="2">
    <source>
        <dbReference type="Pfam" id="PF02371"/>
    </source>
</evidence>
<accession>A0A5C4R0J8</accession>
<evidence type="ECO:0000313" key="3">
    <source>
        <dbReference type="EMBL" id="TNH37485.1"/>
    </source>
</evidence>
<dbReference type="PANTHER" id="PTHR33055:SF3">
    <property type="entry name" value="PUTATIVE TRANSPOSASE FOR IS117-RELATED"/>
    <property type="match status" value="1"/>
</dbReference>
<gene>
    <name evidence="3" type="ORF">FHD67_20080</name>
</gene>
<evidence type="ECO:0000259" key="1">
    <source>
        <dbReference type="Pfam" id="PF01548"/>
    </source>
</evidence>
<comment type="caution">
    <text evidence="3">The sequence shown here is derived from an EMBL/GenBank/DDBJ whole genome shotgun (WGS) entry which is preliminary data.</text>
</comment>
<protein>
    <submittedName>
        <fullName evidence="3">Transposase</fullName>
    </submittedName>
</protein>
<dbReference type="InterPro" id="IPR002525">
    <property type="entry name" value="Transp_IS110-like_N"/>
</dbReference>
<organism evidence="3 4">
    <name type="scientific">Paracoccus haeundaensis</name>
    <dbReference type="NCBI Taxonomy" id="225362"/>
    <lineage>
        <taxon>Bacteria</taxon>
        <taxon>Pseudomonadati</taxon>
        <taxon>Pseudomonadota</taxon>
        <taxon>Alphaproteobacteria</taxon>
        <taxon>Rhodobacterales</taxon>
        <taxon>Paracoccaceae</taxon>
        <taxon>Paracoccus</taxon>
    </lineage>
</organism>
<dbReference type="EMBL" id="VDDC01000094">
    <property type="protein sequence ID" value="TNH37485.1"/>
    <property type="molecule type" value="Genomic_DNA"/>
</dbReference>
<dbReference type="AlphaFoldDB" id="A0A5C4R0J8"/>
<dbReference type="Pfam" id="PF01548">
    <property type="entry name" value="DEDD_Tnp_IS110"/>
    <property type="match status" value="1"/>
</dbReference>
<dbReference type="GO" id="GO:0006313">
    <property type="term" value="P:DNA transposition"/>
    <property type="evidence" value="ECO:0007669"/>
    <property type="project" value="InterPro"/>
</dbReference>
<keyword evidence="4" id="KW-1185">Reference proteome</keyword>
<dbReference type="InterPro" id="IPR047650">
    <property type="entry name" value="Transpos_IS110"/>
</dbReference>
<dbReference type="GO" id="GO:0004803">
    <property type="term" value="F:transposase activity"/>
    <property type="evidence" value="ECO:0007669"/>
    <property type="project" value="InterPro"/>
</dbReference>
<feature type="domain" description="Transposase IS110-like N-terminal" evidence="1">
    <location>
        <begin position="4"/>
        <end position="110"/>
    </location>
</feature>
<reference evidence="3 4" key="1">
    <citation type="submission" date="2019-06" db="EMBL/GenBank/DDBJ databases">
        <authorList>
            <person name="Li J."/>
        </authorList>
    </citation>
    <scope>NUCLEOTIDE SEQUENCE [LARGE SCALE GENOMIC DNA]</scope>
    <source>
        <strain evidence="3 4">CGMCC 1.8012</strain>
    </source>
</reference>
<dbReference type="PANTHER" id="PTHR33055">
    <property type="entry name" value="TRANSPOSASE FOR INSERTION SEQUENCE ELEMENT IS1111A"/>
    <property type="match status" value="1"/>
</dbReference>
<name>A0A5C4R0J8_9RHOB</name>
<dbReference type="InterPro" id="IPR003346">
    <property type="entry name" value="Transposase_20"/>
</dbReference>
<proteinExistence type="predicted"/>
<dbReference type="GO" id="GO:0003677">
    <property type="term" value="F:DNA binding"/>
    <property type="evidence" value="ECO:0007669"/>
    <property type="project" value="InterPro"/>
</dbReference>
<sequence>MAKLARDRNAIVCFKSTGGQEWQLWALLEAEGVAARQVPPAQVKAFAQSRGTRAKADRIDAELIARFFAFRPEAGRSLPTEKIRILRALTSKRAQLVEMRKRLLAQIRAHQKLGNAAMFEDVDSELKHRIDSLIKELKDRITRAIASDHQLSETAIVLRSIRGIGLIVSTMLIAEMPEIRTITGEEAAALTGLAPVAHDSGTLRGKRAIAGGRRALRHVIFQAALVAAH</sequence>
<dbReference type="Pfam" id="PF02371">
    <property type="entry name" value="Transposase_20"/>
    <property type="match status" value="1"/>
</dbReference>